<reference evidence="1 2" key="1">
    <citation type="submission" date="2018-09" db="EMBL/GenBank/DDBJ databases">
        <authorList>
            <person name="Zhu H."/>
        </authorList>
    </citation>
    <scope>NUCLEOTIDE SEQUENCE [LARGE SCALE GENOMIC DNA]</scope>
    <source>
        <strain evidence="1 2">K1W22B-8</strain>
    </source>
</reference>
<dbReference type="OrthoDB" id="5740990at2"/>
<name>A0A418WHY0_9PROT</name>
<dbReference type="InterPro" id="IPR045502">
    <property type="entry name" value="DUF6489"/>
</dbReference>
<keyword evidence="2" id="KW-1185">Reference proteome</keyword>
<evidence type="ECO:0000313" key="2">
    <source>
        <dbReference type="Proteomes" id="UP000284605"/>
    </source>
</evidence>
<protein>
    <submittedName>
        <fullName evidence="1">Uncharacterized protein</fullName>
    </submittedName>
</protein>
<sequence>MKINIEFDITPEEARKALGLPDLEPVQQRIIAELEGRMMQYLNVIDPETIFKQWLPMGIQGGLQGFEKLQDMLWSAASSVRGKKRTDAKEETK</sequence>
<dbReference type="EMBL" id="QYUK01000011">
    <property type="protein sequence ID" value="RJF89647.1"/>
    <property type="molecule type" value="Genomic_DNA"/>
</dbReference>
<proteinExistence type="predicted"/>
<dbReference type="Proteomes" id="UP000284605">
    <property type="component" value="Unassembled WGS sequence"/>
</dbReference>
<dbReference type="AlphaFoldDB" id="A0A418WHY0"/>
<evidence type="ECO:0000313" key="1">
    <source>
        <dbReference type="EMBL" id="RJF89647.1"/>
    </source>
</evidence>
<gene>
    <name evidence="1" type="ORF">D3874_23950</name>
</gene>
<dbReference type="RefSeq" id="WP_119781742.1">
    <property type="nucleotide sequence ID" value="NZ_QYUK01000011.1"/>
</dbReference>
<comment type="caution">
    <text evidence="1">The sequence shown here is derived from an EMBL/GenBank/DDBJ whole genome shotgun (WGS) entry which is preliminary data.</text>
</comment>
<dbReference type="Pfam" id="PF20099">
    <property type="entry name" value="DUF6489"/>
    <property type="match status" value="1"/>
</dbReference>
<accession>A0A418WHY0</accession>
<organism evidence="1 2">
    <name type="scientific">Oleomonas cavernae</name>
    <dbReference type="NCBI Taxonomy" id="2320859"/>
    <lineage>
        <taxon>Bacteria</taxon>
        <taxon>Pseudomonadati</taxon>
        <taxon>Pseudomonadota</taxon>
        <taxon>Alphaproteobacteria</taxon>
        <taxon>Acetobacterales</taxon>
        <taxon>Acetobacteraceae</taxon>
        <taxon>Oleomonas</taxon>
    </lineage>
</organism>